<feature type="signal peptide" evidence="1">
    <location>
        <begin position="1"/>
        <end position="20"/>
    </location>
</feature>
<evidence type="ECO:0000313" key="2">
    <source>
        <dbReference type="EMBL" id="MFC0512567.1"/>
    </source>
</evidence>
<evidence type="ECO:0000256" key="1">
    <source>
        <dbReference type="SAM" id="SignalP"/>
    </source>
</evidence>
<evidence type="ECO:0000313" key="3">
    <source>
        <dbReference type="Proteomes" id="UP001589828"/>
    </source>
</evidence>
<keyword evidence="1" id="KW-0732">Signal</keyword>
<comment type="caution">
    <text evidence="2">The sequence shown here is derived from an EMBL/GenBank/DDBJ whole genome shotgun (WGS) entry which is preliminary data.</text>
</comment>
<proteinExistence type="predicted"/>
<dbReference type="Proteomes" id="UP001589828">
    <property type="component" value="Unassembled WGS sequence"/>
</dbReference>
<gene>
    <name evidence="2" type="ORF">ACFFGT_00080</name>
</gene>
<organism evidence="2 3">
    <name type="scientific">Mucilaginibacter angelicae</name>
    <dbReference type="NCBI Taxonomy" id="869718"/>
    <lineage>
        <taxon>Bacteria</taxon>
        <taxon>Pseudomonadati</taxon>
        <taxon>Bacteroidota</taxon>
        <taxon>Sphingobacteriia</taxon>
        <taxon>Sphingobacteriales</taxon>
        <taxon>Sphingobacteriaceae</taxon>
        <taxon>Mucilaginibacter</taxon>
    </lineage>
</organism>
<feature type="chain" id="PRO_5045455230" description="SLH domain-containing protein" evidence="1">
    <location>
        <begin position="21"/>
        <end position="538"/>
    </location>
</feature>
<protein>
    <recommendedName>
        <fullName evidence="4">SLH domain-containing protein</fullName>
    </recommendedName>
</protein>
<accession>A0ABV6KZW4</accession>
<dbReference type="EMBL" id="JBHLTS010000001">
    <property type="protein sequence ID" value="MFC0512567.1"/>
    <property type="molecule type" value="Genomic_DNA"/>
</dbReference>
<dbReference type="RefSeq" id="WP_377020446.1">
    <property type="nucleotide sequence ID" value="NZ_JBHLTS010000001.1"/>
</dbReference>
<name>A0ABV6KZW4_9SPHI</name>
<keyword evidence="3" id="KW-1185">Reference proteome</keyword>
<reference evidence="2 3" key="1">
    <citation type="submission" date="2024-09" db="EMBL/GenBank/DDBJ databases">
        <authorList>
            <person name="Sun Q."/>
            <person name="Mori K."/>
        </authorList>
    </citation>
    <scope>NUCLEOTIDE SEQUENCE [LARGE SCALE GENOMIC DNA]</scope>
    <source>
        <strain evidence="2 3">NCAIM B.02415</strain>
    </source>
</reference>
<sequence length="538" mass="61615">MKYCLITLISFIILLNNSYAQSPSGAIDSLIKYGVITSKERPVLERELKDRGHFSNQVAILAGLESIMLQKKFHVNPHKTGIMISYSGNYPKKTQRDSANRSLNLLLTKINKAGLLTNRVYNYTRESIDSSRFMVELQLIGALAEMSARLELLAPQRLLPIAEQLHKNGIVNDSSFLRLENDIRERKIESISQLSEYWQLSKTINIDKYPNDLHLLLEQIHRDIASILPGLNFTDFSYTETPDTSLSIGKIPATRFKISFNCNGRVYKHTFVSLFYKNREGKIHFSNIELGVFHRIFNKVLADQQSPLRLNSVIFSRPYVADNDSQYTTTIALRGEQAEVFMTDPTLSYMIVGMENYDNTLTSAKIDSTIATWKKIGLFAHLTKAQIDTATDNAIADDWFSMNRLLTNFPGIIYRSDSAWMDPRHPYANLLKHLGRITHGVFTPTNISQKKVKGNTELKYSYRGKVHSHIFNMANGWLDTKFPKLLKSLSMENNLPGKFYQLDFDDVIYLTQQQYDYIVKNNLLEIAEVTSGKIKQRH</sequence>
<evidence type="ECO:0008006" key="4">
    <source>
        <dbReference type="Google" id="ProtNLM"/>
    </source>
</evidence>